<feature type="region of interest" description="Disordered" evidence="1">
    <location>
        <begin position="27"/>
        <end position="112"/>
    </location>
</feature>
<dbReference type="PROSITE" id="PS50231">
    <property type="entry name" value="RICIN_B_LECTIN"/>
    <property type="match status" value="1"/>
</dbReference>
<protein>
    <submittedName>
        <fullName evidence="3">Ricin-type beta-trefoil lectin domain-like</fullName>
    </submittedName>
</protein>
<feature type="compositionally biased region" description="Low complexity" evidence="1">
    <location>
        <begin position="49"/>
        <end position="71"/>
    </location>
</feature>
<evidence type="ECO:0000259" key="2">
    <source>
        <dbReference type="Pfam" id="PF14200"/>
    </source>
</evidence>
<sequence length="259" mass="27333">MIPLIGILITVLVGPYRARSAEIVRSEPVTNRATTDGSSPSSPTPRGPSPAASLLSPVAAASPASTARSPAQLTPDSRSPTAPAPSSVLPEPRASAAPPPQAPDPTVPIDSPVRVVNHNSGLCLAVPGASTNTYVDLNQFGCGDFPDTYWRIDPWSAAGGGQVVYRIVNNHSGFCAAVPGASVAVGANVNQYLCGNYPDHFWRIEFQFLDSSRRPLYRIINNNSGLCLAVRDGDTRQTAPVIQTVCGDRPEQYWRFGGA</sequence>
<feature type="domain" description="Ricin B lectin" evidence="2">
    <location>
        <begin position="113"/>
        <end position="192"/>
    </location>
</feature>
<keyword evidence="4" id="KW-1185">Reference proteome</keyword>
<organism evidence="3 4">
    <name type="scientific">Parafrankia irregularis</name>
    <dbReference type="NCBI Taxonomy" id="795642"/>
    <lineage>
        <taxon>Bacteria</taxon>
        <taxon>Bacillati</taxon>
        <taxon>Actinomycetota</taxon>
        <taxon>Actinomycetes</taxon>
        <taxon>Frankiales</taxon>
        <taxon>Frankiaceae</taxon>
        <taxon>Parafrankia</taxon>
    </lineage>
</organism>
<dbReference type="AlphaFoldDB" id="A0A0S4QRW5"/>
<keyword evidence="3" id="KW-0430">Lectin</keyword>
<feature type="domain" description="Ricin B lectin" evidence="2">
    <location>
        <begin position="206"/>
        <end position="256"/>
    </location>
</feature>
<dbReference type="Gene3D" id="2.80.10.50">
    <property type="match status" value="1"/>
</dbReference>
<accession>A0A0S4QRW5</accession>
<dbReference type="SUPFAM" id="SSF50370">
    <property type="entry name" value="Ricin B-like lectins"/>
    <property type="match status" value="1"/>
</dbReference>
<dbReference type="Pfam" id="PF14200">
    <property type="entry name" value="RicinB_lectin_2"/>
    <property type="match status" value="2"/>
</dbReference>
<evidence type="ECO:0000313" key="3">
    <source>
        <dbReference type="EMBL" id="CUU58269.1"/>
    </source>
</evidence>
<evidence type="ECO:0000313" key="4">
    <source>
        <dbReference type="Proteomes" id="UP000198802"/>
    </source>
</evidence>
<dbReference type="InterPro" id="IPR035992">
    <property type="entry name" value="Ricin_B-like_lectins"/>
</dbReference>
<dbReference type="EMBL" id="FAOZ01000018">
    <property type="protein sequence ID" value="CUU58269.1"/>
    <property type="molecule type" value="Genomic_DNA"/>
</dbReference>
<dbReference type="GO" id="GO:0030246">
    <property type="term" value="F:carbohydrate binding"/>
    <property type="evidence" value="ECO:0007669"/>
    <property type="project" value="UniProtKB-KW"/>
</dbReference>
<gene>
    <name evidence="3" type="ORF">Ga0074812_11841</name>
</gene>
<feature type="compositionally biased region" description="Pro residues" evidence="1">
    <location>
        <begin position="97"/>
        <end position="106"/>
    </location>
</feature>
<name>A0A0S4QRW5_9ACTN</name>
<proteinExistence type="predicted"/>
<evidence type="ECO:0000256" key="1">
    <source>
        <dbReference type="SAM" id="MobiDB-lite"/>
    </source>
</evidence>
<dbReference type="Proteomes" id="UP000198802">
    <property type="component" value="Unassembled WGS sequence"/>
</dbReference>
<reference evidence="4" key="1">
    <citation type="submission" date="2015-11" db="EMBL/GenBank/DDBJ databases">
        <authorList>
            <person name="Varghese N."/>
        </authorList>
    </citation>
    <scope>NUCLEOTIDE SEQUENCE [LARGE SCALE GENOMIC DNA]</scope>
    <source>
        <strain evidence="4">DSM 45899</strain>
    </source>
</reference>
<dbReference type="InterPro" id="IPR000772">
    <property type="entry name" value="Ricin_B_lectin"/>
</dbReference>
<dbReference type="CDD" id="cd00161">
    <property type="entry name" value="beta-trefoil_Ricin-like"/>
    <property type="match status" value="1"/>
</dbReference>